<dbReference type="Proteomes" id="UP000199603">
    <property type="component" value="Unassembled WGS sequence"/>
</dbReference>
<feature type="transmembrane region" description="Helical" evidence="6">
    <location>
        <begin position="135"/>
        <end position="152"/>
    </location>
</feature>
<dbReference type="GO" id="GO:0005436">
    <property type="term" value="F:sodium:phosphate symporter activity"/>
    <property type="evidence" value="ECO:0007669"/>
    <property type="project" value="InterPro"/>
</dbReference>
<dbReference type="InterPro" id="IPR003841">
    <property type="entry name" value="Na/Pi_transpt"/>
</dbReference>
<evidence type="ECO:0000313" key="8">
    <source>
        <dbReference type="Proteomes" id="UP000199603"/>
    </source>
</evidence>
<feature type="transmembrane region" description="Helical" evidence="6">
    <location>
        <begin position="252"/>
        <end position="272"/>
    </location>
</feature>
<keyword evidence="5 6" id="KW-0472">Membrane</keyword>
<dbReference type="AlphaFoldDB" id="A0A1G6WT63"/>
<feature type="transmembrane region" description="Helical" evidence="6">
    <location>
        <begin position="78"/>
        <end position="100"/>
    </location>
</feature>
<proteinExistence type="predicted"/>
<name>A0A1G6WT63_9GAMM</name>
<feature type="transmembrane region" description="Helical" evidence="6">
    <location>
        <begin position="47"/>
        <end position="71"/>
    </location>
</feature>
<feature type="transmembrane region" description="Helical" evidence="6">
    <location>
        <begin position="210"/>
        <end position="232"/>
    </location>
</feature>
<evidence type="ECO:0000313" key="7">
    <source>
        <dbReference type="EMBL" id="SDD68397.1"/>
    </source>
</evidence>
<keyword evidence="4 6" id="KW-1133">Transmembrane helix</keyword>
<protein>
    <submittedName>
        <fullName evidence="7">Phosphate:Na+ symporter</fullName>
    </submittedName>
</protein>
<evidence type="ECO:0000256" key="3">
    <source>
        <dbReference type="ARBA" id="ARBA00022692"/>
    </source>
</evidence>
<dbReference type="OrthoDB" id="9763003at2"/>
<evidence type="ECO:0000256" key="1">
    <source>
        <dbReference type="ARBA" id="ARBA00004651"/>
    </source>
</evidence>
<reference evidence="7 8" key="1">
    <citation type="submission" date="2016-10" db="EMBL/GenBank/DDBJ databases">
        <authorList>
            <person name="de Groot N.N."/>
        </authorList>
    </citation>
    <scope>NUCLEOTIDE SEQUENCE [LARGE SCALE GENOMIC DNA]</scope>
    <source>
        <strain evidence="7 8">DSM 16957</strain>
    </source>
</reference>
<dbReference type="EMBL" id="FNAG01000005">
    <property type="protein sequence ID" value="SDD68397.1"/>
    <property type="molecule type" value="Genomic_DNA"/>
</dbReference>
<evidence type="ECO:0000256" key="2">
    <source>
        <dbReference type="ARBA" id="ARBA00022475"/>
    </source>
</evidence>
<keyword evidence="2" id="KW-1003">Cell membrane</keyword>
<dbReference type="NCBIfam" id="NF037997">
    <property type="entry name" value="Na_Pi_symport"/>
    <property type="match status" value="1"/>
</dbReference>
<dbReference type="STRING" id="265719.SAMN04488509_105130"/>
<evidence type="ECO:0000256" key="6">
    <source>
        <dbReference type="SAM" id="Phobius"/>
    </source>
</evidence>
<sequence>MDLLPLLAGLGLFMLGMKLLEEAISALAGVTFRRFVRDHANTPFRGVAVGTAVTAIVQSSSLVLLLVLAFVGAGILPLAGAIGVILGANLGTTTTGWLVATLGLKLDLSSLALALLGVGGLGSVLLPKGARLREFAALVVALGLLLFGLDLMKQGVDEFAAQFDVSPFANLPLWAMALLGIGVTAVIQSSSAAMMIALSALHGGVLGLEAAAAFAAGTGVGTTVTALIGAFGGSPDKKRVAAAHVGFNLFKALLALLLIQPLLGALALLPALADPLLRLVAFHTSYNVLGIVLVWPLIGRTARVLQARFQGAQLQVNRYLHGAGPEVPEAAVEAVEKEARRGLCMAIGLNRYALRLHPPERSPWLDVDARDPADGRRSYGDRYERLKRLEGELAEYVLELETRELPAELLRRLNAQLQAVRDAVISAKSIKDIRGNLVDLRMALREPTDRWLQRFERQAEQFYQRLDGLQPDQSETSTVEALSHLRNEIRETRDRVLADLYRSAGQRQLDELELSTLFNVNRELHSSAKALLRALNAHLLEPASLGVVEAASG</sequence>
<accession>A0A1G6WT63</accession>
<dbReference type="Pfam" id="PF02690">
    <property type="entry name" value="Na_Pi_cotrans"/>
    <property type="match status" value="2"/>
</dbReference>
<organism evidence="7 8">
    <name type="scientific">Aquimonas voraii</name>
    <dbReference type="NCBI Taxonomy" id="265719"/>
    <lineage>
        <taxon>Bacteria</taxon>
        <taxon>Pseudomonadati</taxon>
        <taxon>Pseudomonadota</taxon>
        <taxon>Gammaproteobacteria</taxon>
        <taxon>Lysobacterales</taxon>
        <taxon>Lysobacteraceae</taxon>
        <taxon>Aquimonas</taxon>
    </lineage>
</organism>
<dbReference type="PANTHER" id="PTHR10010:SF46">
    <property type="entry name" value="SODIUM-DEPENDENT PHOSPHATE TRANSPORT PROTEIN 2B"/>
    <property type="match status" value="1"/>
</dbReference>
<evidence type="ECO:0000256" key="4">
    <source>
        <dbReference type="ARBA" id="ARBA00022989"/>
    </source>
</evidence>
<feature type="transmembrane region" description="Helical" evidence="6">
    <location>
        <begin position="172"/>
        <end position="198"/>
    </location>
</feature>
<evidence type="ECO:0000256" key="5">
    <source>
        <dbReference type="ARBA" id="ARBA00023136"/>
    </source>
</evidence>
<dbReference type="PANTHER" id="PTHR10010">
    <property type="entry name" value="SOLUTE CARRIER FAMILY 34 SODIUM PHOSPHATE , MEMBER 2-RELATED"/>
    <property type="match status" value="1"/>
</dbReference>
<gene>
    <name evidence="7" type="ORF">SAMN04488509_105130</name>
</gene>
<keyword evidence="3 6" id="KW-0812">Transmembrane</keyword>
<feature type="transmembrane region" description="Helical" evidence="6">
    <location>
        <begin position="106"/>
        <end position="126"/>
    </location>
</feature>
<dbReference type="GO" id="GO:0005886">
    <property type="term" value="C:plasma membrane"/>
    <property type="evidence" value="ECO:0007669"/>
    <property type="project" value="UniProtKB-SubCell"/>
</dbReference>
<dbReference type="GO" id="GO:0044341">
    <property type="term" value="P:sodium-dependent phosphate transport"/>
    <property type="evidence" value="ECO:0007669"/>
    <property type="project" value="InterPro"/>
</dbReference>
<dbReference type="RefSeq" id="WP_091242333.1">
    <property type="nucleotide sequence ID" value="NZ_FNAG01000005.1"/>
</dbReference>
<feature type="transmembrane region" description="Helical" evidence="6">
    <location>
        <begin position="279"/>
        <end position="298"/>
    </location>
</feature>
<keyword evidence="8" id="KW-1185">Reference proteome</keyword>
<comment type="subcellular location">
    <subcellularLocation>
        <location evidence="1">Cell membrane</location>
        <topology evidence="1">Multi-pass membrane protein</topology>
    </subcellularLocation>
</comment>